<name>A0A0A9FWQ3_ARUDO</name>
<sequence>MRLRATSTWRRQCSGCRPTTCSTASATTRTRARRCRRATGPR</sequence>
<organism evidence="1">
    <name type="scientific">Arundo donax</name>
    <name type="common">Giant reed</name>
    <name type="synonym">Donax arundinaceus</name>
    <dbReference type="NCBI Taxonomy" id="35708"/>
    <lineage>
        <taxon>Eukaryota</taxon>
        <taxon>Viridiplantae</taxon>
        <taxon>Streptophyta</taxon>
        <taxon>Embryophyta</taxon>
        <taxon>Tracheophyta</taxon>
        <taxon>Spermatophyta</taxon>
        <taxon>Magnoliopsida</taxon>
        <taxon>Liliopsida</taxon>
        <taxon>Poales</taxon>
        <taxon>Poaceae</taxon>
        <taxon>PACMAD clade</taxon>
        <taxon>Arundinoideae</taxon>
        <taxon>Arundineae</taxon>
        <taxon>Arundo</taxon>
    </lineage>
</organism>
<evidence type="ECO:0000313" key="1">
    <source>
        <dbReference type="EMBL" id="JAE14736.1"/>
    </source>
</evidence>
<protein>
    <submittedName>
        <fullName evidence="1">SI397</fullName>
    </submittedName>
</protein>
<accession>A0A0A9FWQ3</accession>
<dbReference type="EMBL" id="GBRH01183160">
    <property type="protein sequence ID" value="JAE14736.1"/>
    <property type="molecule type" value="Transcribed_RNA"/>
</dbReference>
<dbReference type="AlphaFoldDB" id="A0A0A9FWQ3"/>
<reference evidence="1" key="1">
    <citation type="submission" date="2014-09" db="EMBL/GenBank/DDBJ databases">
        <authorList>
            <person name="Magalhaes I.L.F."/>
            <person name="Oliveira U."/>
            <person name="Santos F.R."/>
            <person name="Vidigal T.H.D.A."/>
            <person name="Brescovit A.D."/>
            <person name="Santos A.J."/>
        </authorList>
    </citation>
    <scope>NUCLEOTIDE SEQUENCE</scope>
    <source>
        <tissue evidence="1">Shoot tissue taken approximately 20 cm above the soil surface</tissue>
    </source>
</reference>
<proteinExistence type="predicted"/>
<reference evidence="1" key="2">
    <citation type="journal article" date="2015" name="Data Brief">
        <title>Shoot transcriptome of the giant reed, Arundo donax.</title>
        <authorList>
            <person name="Barrero R.A."/>
            <person name="Guerrero F.D."/>
            <person name="Moolhuijzen P."/>
            <person name="Goolsby J.A."/>
            <person name="Tidwell J."/>
            <person name="Bellgard S.E."/>
            <person name="Bellgard M.I."/>
        </authorList>
    </citation>
    <scope>NUCLEOTIDE SEQUENCE</scope>
    <source>
        <tissue evidence="1">Shoot tissue taken approximately 20 cm above the soil surface</tissue>
    </source>
</reference>